<dbReference type="Gene3D" id="1.10.30.10">
    <property type="entry name" value="High mobility group box domain"/>
    <property type="match status" value="1"/>
</dbReference>
<sequence>SETPHIPRPRNCFIVFRSAFARARKGMGKQPKLSQTAGQVWNAMSSAQRRPYEKQAEVERRDHFLKYPGFRY</sequence>
<dbReference type="PROSITE" id="PS50118">
    <property type="entry name" value="HMG_BOX_2"/>
    <property type="match status" value="1"/>
</dbReference>
<dbReference type="InterPro" id="IPR036910">
    <property type="entry name" value="HMG_box_dom_sf"/>
</dbReference>
<evidence type="ECO:0000259" key="4">
    <source>
        <dbReference type="PROSITE" id="PS50118"/>
    </source>
</evidence>
<dbReference type="PANTHER" id="PTHR45789">
    <property type="entry name" value="FI18025P1"/>
    <property type="match status" value="1"/>
</dbReference>
<feature type="non-terminal residue" evidence="5">
    <location>
        <position position="1"/>
    </location>
</feature>
<dbReference type="AlphaFoldDB" id="A0AAD7HXZ5"/>
<gene>
    <name evidence="5" type="ORF">B0H16DRAFT_1244921</name>
</gene>
<proteinExistence type="predicted"/>
<keyword evidence="6" id="KW-1185">Reference proteome</keyword>
<evidence type="ECO:0000256" key="2">
    <source>
        <dbReference type="ARBA" id="ARBA00023242"/>
    </source>
</evidence>
<dbReference type="EMBL" id="JARKIB010000158">
    <property type="protein sequence ID" value="KAJ7730578.1"/>
    <property type="molecule type" value="Genomic_DNA"/>
</dbReference>
<evidence type="ECO:0000256" key="1">
    <source>
        <dbReference type="ARBA" id="ARBA00023125"/>
    </source>
</evidence>
<organism evidence="5 6">
    <name type="scientific">Mycena metata</name>
    <dbReference type="NCBI Taxonomy" id="1033252"/>
    <lineage>
        <taxon>Eukaryota</taxon>
        <taxon>Fungi</taxon>
        <taxon>Dikarya</taxon>
        <taxon>Basidiomycota</taxon>
        <taxon>Agaricomycotina</taxon>
        <taxon>Agaricomycetes</taxon>
        <taxon>Agaricomycetidae</taxon>
        <taxon>Agaricales</taxon>
        <taxon>Marasmiineae</taxon>
        <taxon>Mycenaceae</taxon>
        <taxon>Mycena</taxon>
    </lineage>
</organism>
<evidence type="ECO:0000256" key="3">
    <source>
        <dbReference type="PROSITE-ProRule" id="PRU00267"/>
    </source>
</evidence>
<evidence type="ECO:0000313" key="5">
    <source>
        <dbReference type="EMBL" id="KAJ7730578.1"/>
    </source>
</evidence>
<comment type="caution">
    <text evidence="5">The sequence shown here is derived from an EMBL/GenBank/DDBJ whole genome shotgun (WGS) entry which is preliminary data.</text>
</comment>
<dbReference type="InterPro" id="IPR051356">
    <property type="entry name" value="SOX/SOX-like_TF"/>
</dbReference>
<feature type="DNA-binding region" description="HMG box" evidence="3">
    <location>
        <begin position="6"/>
        <end position="71"/>
    </location>
</feature>
<evidence type="ECO:0000313" key="6">
    <source>
        <dbReference type="Proteomes" id="UP001215598"/>
    </source>
</evidence>
<reference evidence="5" key="1">
    <citation type="submission" date="2023-03" db="EMBL/GenBank/DDBJ databases">
        <title>Massive genome expansion in bonnet fungi (Mycena s.s.) driven by repeated elements and novel gene families across ecological guilds.</title>
        <authorList>
            <consortium name="Lawrence Berkeley National Laboratory"/>
            <person name="Harder C.B."/>
            <person name="Miyauchi S."/>
            <person name="Viragh M."/>
            <person name="Kuo A."/>
            <person name="Thoen E."/>
            <person name="Andreopoulos B."/>
            <person name="Lu D."/>
            <person name="Skrede I."/>
            <person name="Drula E."/>
            <person name="Henrissat B."/>
            <person name="Morin E."/>
            <person name="Kohler A."/>
            <person name="Barry K."/>
            <person name="LaButti K."/>
            <person name="Morin E."/>
            <person name="Salamov A."/>
            <person name="Lipzen A."/>
            <person name="Mereny Z."/>
            <person name="Hegedus B."/>
            <person name="Baldrian P."/>
            <person name="Stursova M."/>
            <person name="Weitz H."/>
            <person name="Taylor A."/>
            <person name="Grigoriev I.V."/>
            <person name="Nagy L.G."/>
            <person name="Martin F."/>
            <person name="Kauserud H."/>
        </authorList>
    </citation>
    <scope>NUCLEOTIDE SEQUENCE</scope>
    <source>
        <strain evidence="5">CBHHK182m</strain>
    </source>
</reference>
<feature type="non-terminal residue" evidence="5">
    <location>
        <position position="72"/>
    </location>
</feature>
<name>A0AAD7HXZ5_9AGAR</name>
<accession>A0AAD7HXZ5</accession>
<dbReference type="CDD" id="cd01389">
    <property type="entry name" value="HMG-box_ROX1-like"/>
    <property type="match status" value="1"/>
</dbReference>
<keyword evidence="2 3" id="KW-0539">Nucleus</keyword>
<dbReference type="Proteomes" id="UP001215598">
    <property type="component" value="Unassembled WGS sequence"/>
</dbReference>
<dbReference type="GO" id="GO:0000981">
    <property type="term" value="F:DNA-binding transcription factor activity, RNA polymerase II-specific"/>
    <property type="evidence" value="ECO:0007669"/>
    <property type="project" value="TreeGrafter"/>
</dbReference>
<dbReference type="Pfam" id="PF00505">
    <property type="entry name" value="HMG_box"/>
    <property type="match status" value="1"/>
</dbReference>
<feature type="domain" description="HMG box" evidence="4">
    <location>
        <begin position="6"/>
        <end position="71"/>
    </location>
</feature>
<dbReference type="SUPFAM" id="SSF47095">
    <property type="entry name" value="HMG-box"/>
    <property type="match status" value="1"/>
</dbReference>
<dbReference type="GO" id="GO:0000978">
    <property type="term" value="F:RNA polymerase II cis-regulatory region sequence-specific DNA binding"/>
    <property type="evidence" value="ECO:0007669"/>
    <property type="project" value="TreeGrafter"/>
</dbReference>
<dbReference type="SMART" id="SM00398">
    <property type="entry name" value="HMG"/>
    <property type="match status" value="1"/>
</dbReference>
<dbReference type="PANTHER" id="PTHR45789:SF2">
    <property type="entry name" value="FI18025P1"/>
    <property type="match status" value="1"/>
</dbReference>
<dbReference type="GO" id="GO:0005634">
    <property type="term" value="C:nucleus"/>
    <property type="evidence" value="ECO:0007669"/>
    <property type="project" value="UniProtKB-UniRule"/>
</dbReference>
<dbReference type="InterPro" id="IPR009071">
    <property type="entry name" value="HMG_box_dom"/>
</dbReference>
<keyword evidence="1 3" id="KW-0238">DNA-binding</keyword>
<protein>
    <recommendedName>
        <fullName evidence="4">HMG box domain-containing protein</fullName>
    </recommendedName>
</protein>